<dbReference type="SUPFAM" id="SSF54909">
    <property type="entry name" value="Dimeric alpha+beta barrel"/>
    <property type="match status" value="1"/>
</dbReference>
<keyword evidence="3" id="KW-1185">Reference proteome</keyword>
<dbReference type="OrthoDB" id="9806380at2"/>
<dbReference type="Pfam" id="PF07045">
    <property type="entry name" value="DUF1330"/>
    <property type="match status" value="1"/>
</dbReference>
<dbReference type="AlphaFoldDB" id="A0A109JJP9"/>
<dbReference type="Gene3D" id="3.30.70.100">
    <property type="match status" value="1"/>
</dbReference>
<accession>A0A109JJP9</accession>
<feature type="domain" description="DUF1330" evidence="1">
    <location>
        <begin position="2"/>
        <end position="94"/>
    </location>
</feature>
<organism evidence="2 3">
    <name type="scientific">Bradyrhizobium macuxiense</name>
    <dbReference type="NCBI Taxonomy" id="1755647"/>
    <lineage>
        <taxon>Bacteria</taxon>
        <taxon>Pseudomonadati</taxon>
        <taxon>Pseudomonadota</taxon>
        <taxon>Alphaproteobacteria</taxon>
        <taxon>Hyphomicrobiales</taxon>
        <taxon>Nitrobacteraceae</taxon>
        <taxon>Bradyrhizobium</taxon>
    </lineage>
</organism>
<dbReference type="Proteomes" id="UP000057737">
    <property type="component" value="Unassembled WGS sequence"/>
</dbReference>
<dbReference type="InterPro" id="IPR011008">
    <property type="entry name" value="Dimeric_a/b-barrel"/>
</dbReference>
<sequence length="99" mass="11276">MTVYVIALVKFTQEEYYRRYQSRFAGVFKAFNGRLLAADERPKVLDGEWTRDKVVIMEFPDEAEATRFLDSPAYAEISRDRIAGATVLSLLVKGLPSPL</sequence>
<dbReference type="RefSeq" id="WP_066511716.1">
    <property type="nucleotide sequence ID" value="NZ_LNCU01000096.1"/>
</dbReference>
<dbReference type="InterPro" id="IPR010753">
    <property type="entry name" value="DUF1330"/>
</dbReference>
<reference evidence="2 3" key="1">
    <citation type="submission" date="2015-11" db="EMBL/GenBank/DDBJ databases">
        <title>Draft Genome Sequence of the Strain BR 10303 (Bradyrhizobium sp.) isolated from nodules of Centrolobium paraense.</title>
        <authorList>
            <person name="Zelli J.E."/>
            <person name="Simoes-Araujo J.L."/>
            <person name="Barauna A.C."/>
            <person name="Silva K."/>
        </authorList>
    </citation>
    <scope>NUCLEOTIDE SEQUENCE [LARGE SCALE GENOMIC DNA]</scope>
    <source>
        <strain evidence="2 3">BR 10303</strain>
    </source>
</reference>
<comment type="caution">
    <text evidence="2">The sequence shown here is derived from an EMBL/GenBank/DDBJ whole genome shotgun (WGS) entry which is preliminary data.</text>
</comment>
<evidence type="ECO:0000313" key="3">
    <source>
        <dbReference type="Proteomes" id="UP000057737"/>
    </source>
</evidence>
<dbReference type="EMBL" id="LNCU01000096">
    <property type="protein sequence ID" value="KWV50148.1"/>
    <property type="molecule type" value="Genomic_DNA"/>
</dbReference>
<evidence type="ECO:0000259" key="1">
    <source>
        <dbReference type="Pfam" id="PF07045"/>
    </source>
</evidence>
<dbReference type="PANTHER" id="PTHR41521:SF4">
    <property type="entry name" value="BLR0684 PROTEIN"/>
    <property type="match status" value="1"/>
</dbReference>
<evidence type="ECO:0000313" key="2">
    <source>
        <dbReference type="EMBL" id="KWV50148.1"/>
    </source>
</evidence>
<name>A0A109JJP9_9BRAD</name>
<dbReference type="PANTHER" id="PTHR41521">
    <property type="match status" value="1"/>
</dbReference>
<gene>
    <name evidence="2" type="ORF">AS156_14350</name>
</gene>
<proteinExistence type="predicted"/>
<protein>
    <recommendedName>
        <fullName evidence="1">DUF1330 domain-containing protein</fullName>
    </recommendedName>
</protein>